<keyword evidence="1" id="KW-0175">Coiled coil</keyword>
<evidence type="ECO:0000256" key="1">
    <source>
        <dbReference type="ARBA" id="ARBA00023054"/>
    </source>
</evidence>
<feature type="domain" description="PID" evidence="7">
    <location>
        <begin position="29"/>
        <end position="165"/>
    </location>
</feature>
<dbReference type="SMART" id="SM00462">
    <property type="entry name" value="PTB"/>
    <property type="match status" value="1"/>
</dbReference>
<dbReference type="InterPro" id="IPR006020">
    <property type="entry name" value="PTB/PI_dom"/>
</dbReference>
<evidence type="ECO:0000256" key="5">
    <source>
        <dbReference type="ARBA" id="ARBA00075107"/>
    </source>
</evidence>
<feature type="region of interest" description="Disordered" evidence="6">
    <location>
        <begin position="530"/>
        <end position="590"/>
    </location>
</feature>
<feature type="region of interest" description="Disordered" evidence="6">
    <location>
        <begin position="171"/>
        <end position="192"/>
    </location>
</feature>
<feature type="region of interest" description="Disordered" evidence="6">
    <location>
        <begin position="495"/>
        <end position="516"/>
    </location>
</feature>
<dbReference type="InterPro" id="IPR051133">
    <property type="entry name" value="Adapter_Engulfment-Domain"/>
</dbReference>
<reference evidence="8" key="1">
    <citation type="submission" date="2020-08" db="EMBL/GenBank/DDBJ databases">
        <title>Chromosome-level assembly of Southern catfish (Silurus meridionalis) provides insights into visual adaptation to the nocturnal and benthic lifestyles.</title>
        <authorList>
            <person name="Zhang Y."/>
            <person name="Wang D."/>
            <person name="Peng Z."/>
        </authorList>
    </citation>
    <scope>NUCLEOTIDE SEQUENCE</scope>
    <source>
        <strain evidence="8">SWU-2019-XX</strain>
        <tissue evidence="8">Muscle</tissue>
    </source>
</reference>
<dbReference type="InterPro" id="IPR011993">
    <property type="entry name" value="PH-like_dom_sf"/>
</dbReference>
<evidence type="ECO:0000256" key="6">
    <source>
        <dbReference type="SAM" id="MobiDB-lite"/>
    </source>
</evidence>
<dbReference type="Pfam" id="PF15429">
    <property type="entry name" value="DUF4628"/>
    <property type="match status" value="1"/>
</dbReference>
<evidence type="ECO:0000256" key="2">
    <source>
        <dbReference type="ARBA" id="ARBA00054402"/>
    </source>
</evidence>
<comment type="caution">
    <text evidence="8">The sequence shown here is derived from an EMBL/GenBank/DDBJ whole genome shotgun (WGS) entry which is preliminary data.</text>
</comment>
<gene>
    <name evidence="8" type="ORF">HF521_000869</name>
</gene>
<evidence type="ECO:0000256" key="4">
    <source>
        <dbReference type="ARBA" id="ARBA00075003"/>
    </source>
</evidence>
<feature type="region of interest" description="Disordered" evidence="6">
    <location>
        <begin position="624"/>
        <end position="684"/>
    </location>
</feature>
<dbReference type="PANTHER" id="PTHR11232:SF76">
    <property type="entry name" value="CARBOXYL-TERMINAL PDZ LIGAND OF NEURONAL NITRIC OXIDE SYNTHASE PROTEIN"/>
    <property type="match status" value="1"/>
</dbReference>
<dbReference type="CDD" id="cd01270">
    <property type="entry name" value="PTB_CAPON-like"/>
    <property type="match status" value="1"/>
</dbReference>
<keyword evidence="9" id="KW-1185">Reference proteome</keyword>
<protein>
    <recommendedName>
        <fullName evidence="3">Carboxyl-terminal PDZ ligand of neuronal nitric oxide synthase protein</fullName>
    </recommendedName>
    <alternativeName>
        <fullName evidence="5">C-terminal PDZ ligand of neuronal nitric oxide synthase protein</fullName>
    </alternativeName>
    <alternativeName>
        <fullName evidence="4">Nitric oxide synthase 1 adaptor protein</fullName>
    </alternativeName>
</protein>
<dbReference type="AlphaFoldDB" id="A0A8T0BXZ8"/>
<evidence type="ECO:0000313" key="8">
    <source>
        <dbReference type="EMBL" id="KAF7711858.1"/>
    </source>
</evidence>
<evidence type="ECO:0000313" key="9">
    <source>
        <dbReference type="Proteomes" id="UP000606274"/>
    </source>
</evidence>
<organism evidence="8 9">
    <name type="scientific">Silurus meridionalis</name>
    <name type="common">Southern catfish</name>
    <name type="synonym">Silurus soldatovi meridionalis</name>
    <dbReference type="NCBI Taxonomy" id="175797"/>
    <lineage>
        <taxon>Eukaryota</taxon>
        <taxon>Metazoa</taxon>
        <taxon>Chordata</taxon>
        <taxon>Craniata</taxon>
        <taxon>Vertebrata</taxon>
        <taxon>Euteleostomi</taxon>
        <taxon>Actinopterygii</taxon>
        <taxon>Neopterygii</taxon>
        <taxon>Teleostei</taxon>
        <taxon>Ostariophysi</taxon>
        <taxon>Siluriformes</taxon>
        <taxon>Siluridae</taxon>
        <taxon>Silurus</taxon>
    </lineage>
</organism>
<dbReference type="PROSITE" id="PS01179">
    <property type="entry name" value="PID"/>
    <property type="match status" value="1"/>
</dbReference>
<sequence>MPAKTKYNLVDDGHDLRIPLHNEEAFQHGINFEAKYIGSLDVARPNSRVEIVAAMRRIRYEFKVKNIKKKKVNIMVSVDGVKVVLRKKKKKKEWMWDESKMMVMQDPIYRIFYVSHDSQDLKIFSYIARDGQSNVFRCNVFKSKKKSQAMRIVRTVGQAFEVCHKLSLQHTQQNADGQEDADSPKTCTDSGLQDRELTGAEKTLAEETDIDAEELPLPDSTVDEFSRGVTDLDAANEDDDGLKDNKVCEDASILLASPKMLLPSCSELAANTPLSMHHQLQLLQQQLSQQQQQTQVAVAQVHLLKDQLSAEAAARIEAQARVHQLLLQNKDLLQHISLLVKQIQELELKLTGNGSMGSQDSLLEITFRANVPPVICDATTPRPEDMLLPPLNDGTQLALPLSSPLVDQSMFENSSAGEQLKQGLKLSSISGRRDFSSTVGQKSSTPLKNLGKAMGAKVNDLLRRKEPGSLGDIGVTEVNKNVGAVWSSHKVTANSHIPMDSFPRLDPPPPNNKKRLPRALKTTQEMMISSDPVVASPEVSDSSFQSSPEKIHQVKVPKQPEVPADLEKPSETDNVLGNSSGVKGQSADMEDIQTADERKEHGTVDEGQSHMLLSVPDLIHKDSLDLKQKLSSSESRMASTTHPGKGDRHISMSEAGLLQNGSVEHMRSSSGDNEEPHPDLLSFE</sequence>
<dbReference type="FunFam" id="2.30.29.30:FF:000124">
    <property type="entry name" value="carboxyl-terminal PDZ ligand of neuronal nitric oxide synthase protein-like"/>
    <property type="match status" value="1"/>
</dbReference>
<feature type="compositionally biased region" description="Polar residues" evidence="6">
    <location>
        <begin position="572"/>
        <end position="583"/>
    </location>
</feature>
<evidence type="ECO:0000259" key="7">
    <source>
        <dbReference type="PROSITE" id="PS01179"/>
    </source>
</evidence>
<dbReference type="PANTHER" id="PTHR11232">
    <property type="entry name" value="PHOSPHOTYROSINE INTERACTION DOMAIN-CONTAINING FAMILY MEMBER"/>
    <property type="match status" value="1"/>
</dbReference>
<evidence type="ECO:0000256" key="3">
    <source>
        <dbReference type="ARBA" id="ARBA00067706"/>
    </source>
</evidence>
<comment type="function">
    <text evidence="2">Adapter protein involved in neuronal nitric-oxide (NO) synthesis regulation via its association with nNOS/NOS1. The complex formed with NOS1 and synapsins is necessary for specific NO and synapsin functions at a presynaptic level. Mediates an indirect interaction between NOS1 and RASD1 leading to enhance the ability of NOS1 to activate RASD1. Competes with DLG4 for interaction with NOS1, possibly affecting NOS1 activity by regulating the interaction between NOS1 and DLG4. In kidney podocytes, plays a role in podosomes and filopodia formation through CDC42 activation.</text>
</comment>
<dbReference type="SUPFAM" id="SSF50729">
    <property type="entry name" value="PH domain-like"/>
    <property type="match status" value="1"/>
</dbReference>
<feature type="compositionally biased region" description="Polar residues" evidence="6">
    <location>
        <begin position="539"/>
        <end position="548"/>
    </location>
</feature>
<dbReference type="EMBL" id="JABFDY010000001">
    <property type="protein sequence ID" value="KAF7711858.1"/>
    <property type="molecule type" value="Genomic_DNA"/>
</dbReference>
<dbReference type="Proteomes" id="UP000606274">
    <property type="component" value="Unassembled WGS sequence"/>
</dbReference>
<dbReference type="Gene3D" id="2.30.29.30">
    <property type="entry name" value="Pleckstrin-homology domain (PH domain)/Phosphotyrosine-binding domain (PTB)"/>
    <property type="match status" value="1"/>
</dbReference>
<dbReference type="InterPro" id="IPR027851">
    <property type="entry name" value="DUF4628"/>
</dbReference>
<proteinExistence type="predicted"/>
<dbReference type="Pfam" id="PF00640">
    <property type="entry name" value="PID"/>
    <property type="match status" value="1"/>
</dbReference>
<accession>A0A8T0BXZ8</accession>
<dbReference type="GO" id="GO:0050998">
    <property type="term" value="F:nitric-oxide synthase binding"/>
    <property type="evidence" value="ECO:0007669"/>
    <property type="project" value="TreeGrafter"/>
</dbReference>
<name>A0A8T0BXZ8_SILME</name>